<feature type="transmembrane region" description="Helical" evidence="2">
    <location>
        <begin position="64"/>
        <end position="83"/>
    </location>
</feature>
<dbReference type="OrthoDB" id="9814731at2"/>
<reference evidence="4 5" key="1">
    <citation type="submission" date="2017-02" db="EMBL/GenBank/DDBJ databases">
        <authorList>
            <person name="Peterson S.W."/>
        </authorList>
    </citation>
    <scope>NUCLEOTIDE SEQUENCE [LARGE SCALE GENOMIC DNA]</scope>
    <source>
        <strain evidence="4 5">M1</strain>
    </source>
</reference>
<feature type="domain" description="EamA" evidence="3">
    <location>
        <begin position="7"/>
        <end position="131"/>
    </location>
</feature>
<proteinExistence type="inferred from homology"/>
<feature type="transmembrane region" description="Helical" evidence="2">
    <location>
        <begin position="139"/>
        <end position="159"/>
    </location>
</feature>
<sequence length="286" mass="31491">MDKNRKKAMIYLIITSVLWSIGGLFIKLIDWNPLAIAGARSGIAAVIMLIYLKQPVKFSGKFKLLGSCSYASLLILFVTANKLTTSANAILLQFTAPIWVALFSIWFLKEKPQNSDWITIILVMFGMLLLFIGDLRSGNIVGNFVAILSGIAMAGMVIFLKLHVDGSPVEMTLIGNIIVFAIGFPFFFKSVPNFNSILGLLILGIFQLGISYILYATSIKYVSAIEAILIPIIEPLLNPIWVFLFTGESPGIYGIIGGAIVIASIITRSLYEERKNILSKKNFKTN</sequence>
<dbReference type="Pfam" id="PF00892">
    <property type="entry name" value="EamA"/>
    <property type="match status" value="2"/>
</dbReference>
<feature type="transmembrane region" description="Helical" evidence="2">
    <location>
        <begin position="252"/>
        <end position="271"/>
    </location>
</feature>
<keyword evidence="2" id="KW-0812">Transmembrane</keyword>
<evidence type="ECO:0000313" key="5">
    <source>
        <dbReference type="Proteomes" id="UP000190285"/>
    </source>
</evidence>
<dbReference type="PANTHER" id="PTHR22911:SF79">
    <property type="entry name" value="MOBA-LIKE NTP TRANSFERASE DOMAIN-CONTAINING PROTEIN"/>
    <property type="match status" value="1"/>
</dbReference>
<protein>
    <submittedName>
        <fullName evidence="4">Threonine/homoserine efflux transporter RhtA</fullName>
    </submittedName>
</protein>
<gene>
    <name evidence="4" type="ORF">SAMN02194393_05334</name>
</gene>
<name>A0A1T5MTI9_9FIRM</name>
<evidence type="ECO:0000259" key="3">
    <source>
        <dbReference type="Pfam" id="PF00892"/>
    </source>
</evidence>
<dbReference type="AlphaFoldDB" id="A0A1T5MTI9"/>
<feature type="transmembrane region" description="Helical" evidence="2">
    <location>
        <begin position="115"/>
        <end position="133"/>
    </location>
</feature>
<dbReference type="GO" id="GO:0016020">
    <property type="term" value="C:membrane"/>
    <property type="evidence" value="ECO:0007669"/>
    <property type="project" value="InterPro"/>
</dbReference>
<feature type="domain" description="EamA" evidence="3">
    <location>
        <begin position="142"/>
        <end position="266"/>
    </location>
</feature>
<organism evidence="4 5">
    <name type="scientific">Maledivibacter halophilus</name>
    <dbReference type="NCBI Taxonomy" id="36842"/>
    <lineage>
        <taxon>Bacteria</taxon>
        <taxon>Bacillati</taxon>
        <taxon>Bacillota</taxon>
        <taxon>Clostridia</taxon>
        <taxon>Peptostreptococcales</taxon>
        <taxon>Caminicellaceae</taxon>
        <taxon>Maledivibacter</taxon>
    </lineage>
</organism>
<dbReference type="STRING" id="36842.SAMN02194393_05334"/>
<feature type="transmembrane region" description="Helical" evidence="2">
    <location>
        <begin position="227"/>
        <end position="246"/>
    </location>
</feature>
<accession>A0A1T5MTI9</accession>
<dbReference type="Proteomes" id="UP000190285">
    <property type="component" value="Unassembled WGS sequence"/>
</dbReference>
<dbReference type="InterPro" id="IPR037185">
    <property type="entry name" value="EmrE-like"/>
</dbReference>
<evidence type="ECO:0000256" key="2">
    <source>
        <dbReference type="SAM" id="Phobius"/>
    </source>
</evidence>
<evidence type="ECO:0000313" key="4">
    <source>
        <dbReference type="EMBL" id="SKC91526.1"/>
    </source>
</evidence>
<feature type="transmembrane region" description="Helical" evidence="2">
    <location>
        <begin position="9"/>
        <end position="28"/>
    </location>
</feature>
<keyword evidence="2" id="KW-1133">Transmembrane helix</keyword>
<feature type="transmembrane region" description="Helical" evidence="2">
    <location>
        <begin position="194"/>
        <end position="215"/>
    </location>
</feature>
<feature type="transmembrane region" description="Helical" evidence="2">
    <location>
        <begin position="171"/>
        <end position="188"/>
    </location>
</feature>
<evidence type="ECO:0000256" key="1">
    <source>
        <dbReference type="ARBA" id="ARBA00007362"/>
    </source>
</evidence>
<feature type="transmembrane region" description="Helical" evidence="2">
    <location>
        <begin position="34"/>
        <end position="52"/>
    </location>
</feature>
<comment type="similarity">
    <text evidence="1">Belongs to the EamA transporter family.</text>
</comment>
<dbReference type="InterPro" id="IPR000620">
    <property type="entry name" value="EamA_dom"/>
</dbReference>
<dbReference type="RefSeq" id="WP_079495901.1">
    <property type="nucleotide sequence ID" value="NZ_FUZT01000025.1"/>
</dbReference>
<feature type="transmembrane region" description="Helical" evidence="2">
    <location>
        <begin position="89"/>
        <end position="108"/>
    </location>
</feature>
<dbReference type="EMBL" id="FUZT01000025">
    <property type="protein sequence ID" value="SKC91526.1"/>
    <property type="molecule type" value="Genomic_DNA"/>
</dbReference>
<dbReference type="PANTHER" id="PTHR22911">
    <property type="entry name" value="ACYL-MALONYL CONDENSING ENZYME-RELATED"/>
    <property type="match status" value="1"/>
</dbReference>
<keyword evidence="5" id="KW-1185">Reference proteome</keyword>
<dbReference type="SUPFAM" id="SSF103481">
    <property type="entry name" value="Multidrug resistance efflux transporter EmrE"/>
    <property type="match status" value="2"/>
</dbReference>
<keyword evidence="2" id="KW-0472">Membrane</keyword>